<dbReference type="VEuPathDB" id="PlasmoDB:PVW1_000027900"/>
<reference evidence="2 3" key="1">
    <citation type="submission" date="2016-07" db="EMBL/GenBank/DDBJ databases">
        <authorList>
            <consortium name="Pathogen Informatics"/>
        </authorList>
    </citation>
    <scope>NUCLEOTIDE SEQUENCE [LARGE SCALE GENOMIC DNA]</scope>
</reference>
<dbReference type="VEuPathDB" id="PlasmoDB:PVP01_0003090"/>
<dbReference type="Proteomes" id="UP000305196">
    <property type="component" value="Unassembled WGS sequence"/>
</dbReference>
<gene>
    <name evidence="2" type="ORF">PVC01_000022200</name>
</gene>
<dbReference type="EMBL" id="FLYI01000024">
    <property type="protein sequence ID" value="SCA59729.1"/>
    <property type="molecule type" value="Genomic_DNA"/>
</dbReference>
<evidence type="ECO:0000313" key="2">
    <source>
        <dbReference type="EMBL" id="SCA59729.1"/>
    </source>
</evidence>
<feature type="region of interest" description="Disordered" evidence="1">
    <location>
        <begin position="170"/>
        <end position="189"/>
    </location>
</feature>
<accession>A0A1G4EBK1</accession>
<proteinExistence type="predicted"/>
<evidence type="ECO:0000256" key="1">
    <source>
        <dbReference type="SAM" id="MobiDB-lite"/>
    </source>
</evidence>
<evidence type="ECO:0000313" key="3">
    <source>
        <dbReference type="Proteomes" id="UP000305196"/>
    </source>
</evidence>
<organism evidence="2 3">
    <name type="scientific">Plasmodium vivax</name>
    <name type="common">malaria parasite P. vivax</name>
    <dbReference type="NCBI Taxonomy" id="5855"/>
    <lineage>
        <taxon>Eukaryota</taxon>
        <taxon>Sar</taxon>
        <taxon>Alveolata</taxon>
        <taxon>Apicomplexa</taxon>
        <taxon>Aconoidasida</taxon>
        <taxon>Haemosporida</taxon>
        <taxon>Plasmodiidae</taxon>
        <taxon>Plasmodium</taxon>
        <taxon>Plasmodium (Plasmodium)</taxon>
    </lineage>
</organism>
<dbReference type="AlphaFoldDB" id="A0A1G4EBK1"/>
<dbReference type="VEuPathDB" id="PlasmoDB:PVPAM_090005500"/>
<dbReference type="InterPro" id="IPR008780">
    <property type="entry name" value="Plasmodium_Vir"/>
</dbReference>
<feature type="region of interest" description="Disordered" evidence="1">
    <location>
        <begin position="214"/>
        <end position="240"/>
    </location>
</feature>
<name>A0A1G4EBK1_PLAVI</name>
<feature type="compositionally biased region" description="Basic and acidic residues" evidence="1">
    <location>
        <begin position="216"/>
        <end position="229"/>
    </location>
</feature>
<dbReference type="Pfam" id="PF05795">
    <property type="entry name" value="Plasmodium_Vir"/>
    <property type="match status" value="1"/>
</dbReference>
<sequence>MDFEVKDYCKYINFWLNREVRTNKYEKYQPHFKIFKEFVNNYAYEKQKNYTDTCIEYIHNIDEDVYIKLKFLYEFYELCDDLRSSYSWVKKQACEDLSKQTIYYNYSIVDYYNKDRDLYDKISPVKNLIEKTIKEPATECKQTYSFTIPPAVVKEEREKKARELEEQLRKAREKEEQERLDRLREQTEAEEKMKQIQDAIQLQHETLEQQVSQLGREPETVRESEDIKEPGYSPLLKPRRTLDPSDRLTFLKEEMPERYGFQTEGLDDRQEVNAKTEPKKFLGSLGLPDSITGVLGQVDPVPIVGVSGGMGALFLLFRYTPVGTFFRGRGYRQRIPTRFDGAYPGFLPGFQGFEEGYFPNDQINIAYGRE</sequence>
<protein>
    <submittedName>
        <fullName evidence="2">Vir protein, putative</fullName>
    </submittedName>
</protein>